<accession>A0A9N9E0I6</accession>
<dbReference type="GO" id="GO:0003676">
    <property type="term" value="F:nucleic acid binding"/>
    <property type="evidence" value="ECO:0007669"/>
    <property type="project" value="InterPro"/>
</dbReference>
<dbReference type="PROSITE" id="PS50994">
    <property type="entry name" value="INTEGRASE"/>
    <property type="match status" value="1"/>
</dbReference>
<dbReference type="InterPro" id="IPR036397">
    <property type="entry name" value="RNaseH_sf"/>
</dbReference>
<dbReference type="InterPro" id="IPR001584">
    <property type="entry name" value="Integrase_cat-core"/>
</dbReference>
<dbReference type="Pfam" id="PF00665">
    <property type="entry name" value="rve"/>
    <property type="match status" value="1"/>
</dbReference>
<dbReference type="OrthoDB" id="5592268at2759"/>
<evidence type="ECO:0000313" key="2">
    <source>
        <dbReference type="EMBL" id="CAG8660195.1"/>
    </source>
</evidence>
<proteinExistence type="predicted"/>
<evidence type="ECO:0000259" key="1">
    <source>
        <dbReference type="PROSITE" id="PS50994"/>
    </source>
</evidence>
<dbReference type="PANTHER" id="PTHR37984:SF5">
    <property type="entry name" value="PROTEIN NYNRIN-LIKE"/>
    <property type="match status" value="1"/>
</dbReference>
<dbReference type="EMBL" id="CAJVPJ010005283">
    <property type="protein sequence ID" value="CAG8660195.1"/>
    <property type="molecule type" value="Genomic_DNA"/>
</dbReference>
<dbReference type="SUPFAM" id="SSF53098">
    <property type="entry name" value="Ribonuclease H-like"/>
    <property type="match status" value="1"/>
</dbReference>
<dbReference type="InterPro" id="IPR041588">
    <property type="entry name" value="Integrase_H2C2"/>
</dbReference>
<dbReference type="Gene3D" id="3.30.420.10">
    <property type="entry name" value="Ribonuclease H-like superfamily/Ribonuclease H"/>
    <property type="match status" value="1"/>
</dbReference>
<dbReference type="Pfam" id="PF17921">
    <property type="entry name" value="Integrase_H2C2"/>
    <property type="match status" value="1"/>
</dbReference>
<dbReference type="GO" id="GO:0005634">
    <property type="term" value="C:nucleus"/>
    <property type="evidence" value="ECO:0007669"/>
    <property type="project" value="UniProtKB-ARBA"/>
</dbReference>
<dbReference type="FunFam" id="1.10.340.70:FF:000001">
    <property type="entry name" value="Retrovirus-related Pol polyprotein from transposon gypsy-like Protein"/>
    <property type="match status" value="1"/>
</dbReference>
<dbReference type="InterPro" id="IPR050951">
    <property type="entry name" value="Retrovirus_Pol_polyprotein"/>
</dbReference>
<keyword evidence="3" id="KW-1185">Reference proteome</keyword>
<reference evidence="2" key="1">
    <citation type="submission" date="2021-06" db="EMBL/GenBank/DDBJ databases">
        <authorList>
            <person name="Kallberg Y."/>
            <person name="Tangrot J."/>
            <person name="Rosling A."/>
        </authorList>
    </citation>
    <scope>NUCLEOTIDE SEQUENCE</scope>
    <source>
        <strain evidence="2">IA702</strain>
    </source>
</reference>
<dbReference type="Proteomes" id="UP000789572">
    <property type="component" value="Unassembled WGS sequence"/>
</dbReference>
<comment type="caution">
    <text evidence="2">The sequence shown here is derived from an EMBL/GenBank/DDBJ whole genome shotgun (WGS) entry which is preliminary data.</text>
</comment>
<dbReference type="FunFam" id="3.30.420.10:FF:000032">
    <property type="entry name" value="Retrovirus-related Pol polyprotein from transposon 297-like Protein"/>
    <property type="match status" value="1"/>
</dbReference>
<organism evidence="2 3">
    <name type="scientific">Paraglomus occultum</name>
    <dbReference type="NCBI Taxonomy" id="144539"/>
    <lineage>
        <taxon>Eukaryota</taxon>
        <taxon>Fungi</taxon>
        <taxon>Fungi incertae sedis</taxon>
        <taxon>Mucoromycota</taxon>
        <taxon>Glomeromycotina</taxon>
        <taxon>Glomeromycetes</taxon>
        <taxon>Paraglomerales</taxon>
        <taxon>Paraglomeraceae</taxon>
        <taxon>Paraglomus</taxon>
    </lineage>
</organism>
<protein>
    <submittedName>
        <fullName evidence="2">2946_t:CDS:1</fullName>
    </submittedName>
</protein>
<gene>
    <name evidence="2" type="ORF">POCULU_LOCUS10418</name>
</gene>
<sequence>FLRDGTVLKRLNDKWKRVILQGETEEIIREIHEAGHLGMQATIKKIQERYWWPGLVGEVQKFVSTCDQCQREKKPEKAKDIYPIVATRPFQIVGIDHVGPLHLTKKGNLYLIVAQDYFTKWPIAQPTQTTNTDEALEFVHNHIMTVYGAPEQIISDKGTAFTSAQWKRAMKKWGIKHTPTTAANPQANGQVERFNQTLIRMIKKKLGTDKSKWDGTLLQDVLMAYRSSVQATTQHTPSDLLFGYRMRLPIEGRYPIPIEEIEGEIESRMDQLKELQPERIKAAALIEEKQKRVKEKMEAGRDLANPYQVGDLVLLHAPAHKRKLEQANEGPFRIKEVGQRRTYVLETMGGVEYMKVSGRRLVPYKDRNQARVIVGESSHPLV</sequence>
<dbReference type="PANTHER" id="PTHR37984">
    <property type="entry name" value="PROTEIN CBG26694"/>
    <property type="match status" value="1"/>
</dbReference>
<dbReference type="InterPro" id="IPR012337">
    <property type="entry name" value="RNaseH-like_sf"/>
</dbReference>
<dbReference type="AlphaFoldDB" id="A0A9N9E0I6"/>
<feature type="domain" description="Integrase catalytic" evidence="1">
    <location>
        <begin position="85"/>
        <end position="245"/>
    </location>
</feature>
<name>A0A9N9E0I6_9GLOM</name>
<evidence type="ECO:0000313" key="3">
    <source>
        <dbReference type="Proteomes" id="UP000789572"/>
    </source>
</evidence>
<dbReference type="Gene3D" id="1.10.340.70">
    <property type="match status" value="1"/>
</dbReference>
<dbReference type="GO" id="GO:0015074">
    <property type="term" value="P:DNA integration"/>
    <property type="evidence" value="ECO:0007669"/>
    <property type="project" value="InterPro"/>
</dbReference>
<feature type="non-terminal residue" evidence="2">
    <location>
        <position position="1"/>
    </location>
</feature>